<evidence type="ECO:0000313" key="1">
    <source>
        <dbReference type="EMBL" id="CDY54382.1"/>
    </source>
</evidence>
<dbReference type="Gramene" id="CDY54382">
    <property type="protein sequence ID" value="CDY54382"/>
    <property type="gene ID" value="GSBRNA2T00013978001"/>
</dbReference>
<protein>
    <submittedName>
        <fullName evidence="1">BnaC09g53660D protein</fullName>
    </submittedName>
</protein>
<accession>A0A078IWK9</accession>
<dbReference type="EMBL" id="LK033312">
    <property type="protein sequence ID" value="CDY54382.1"/>
    <property type="molecule type" value="Genomic_DNA"/>
</dbReference>
<gene>
    <name evidence="1" type="primary">BnaC09g53660D</name>
    <name evidence="1" type="ORF">GSBRNA2T00013978001</name>
</gene>
<keyword evidence="2" id="KW-1185">Reference proteome</keyword>
<dbReference type="AlphaFoldDB" id="A0A078IWK9"/>
<organism evidence="1 2">
    <name type="scientific">Brassica napus</name>
    <name type="common">Rape</name>
    <dbReference type="NCBI Taxonomy" id="3708"/>
    <lineage>
        <taxon>Eukaryota</taxon>
        <taxon>Viridiplantae</taxon>
        <taxon>Streptophyta</taxon>
        <taxon>Embryophyta</taxon>
        <taxon>Tracheophyta</taxon>
        <taxon>Spermatophyta</taxon>
        <taxon>Magnoliopsida</taxon>
        <taxon>eudicotyledons</taxon>
        <taxon>Gunneridae</taxon>
        <taxon>Pentapetalae</taxon>
        <taxon>rosids</taxon>
        <taxon>malvids</taxon>
        <taxon>Brassicales</taxon>
        <taxon>Brassicaceae</taxon>
        <taxon>Brassiceae</taxon>
        <taxon>Brassica</taxon>
    </lineage>
</organism>
<reference evidence="1 2" key="1">
    <citation type="journal article" date="2014" name="Science">
        <title>Plant genetics. Early allopolyploid evolution in the post-Neolithic Brassica napus oilseed genome.</title>
        <authorList>
            <person name="Chalhoub B."/>
            <person name="Denoeud F."/>
            <person name="Liu S."/>
            <person name="Parkin I.A."/>
            <person name="Tang H."/>
            <person name="Wang X."/>
            <person name="Chiquet J."/>
            <person name="Belcram H."/>
            <person name="Tong C."/>
            <person name="Samans B."/>
            <person name="Correa M."/>
            <person name="Da Silva C."/>
            <person name="Just J."/>
            <person name="Falentin C."/>
            <person name="Koh C.S."/>
            <person name="Le Clainche I."/>
            <person name="Bernard M."/>
            <person name="Bento P."/>
            <person name="Noel B."/>
            <person name="Labadie K."/>
            <person name="Alberti A."/>
            <person name="Charles M."/>
            <person name="Arnaud D."/>
            <person name="Guo H."/>
            <person name="Daviaud C."/>
            <person name="Alamery S."/>
            <person name="Jabbari K."/>
            <person name="Zhao M."/>
            <person name="Edger P.P."/>
            <person name="Chelaifa H."/>
            <person name="Tack D."/>
            <person name="Lassalle G."/>
            <person name="Mestiri I."/>
            <person name="Schnel N."/>
            <person name="Le Paslier M.C."/>
            <person name="Fan G."/>
            <person name="Renault V."/>
            <person name="Bayer P.E."/>
            <person name="Golicz A.A."/>
            <person name="Manoli S."/>
            <person name="Lee T.H."/>
            <person name="Thi V.H."/>
            <person name="Chalabi S."/>
            <person name="Hu Q."/>
            <person name="Fan C."/>
            <person name="Tollenaere R."/>
            <person name="Lu Y."/>
            <person name="Battail C."/>
            <person name="Shen J."/>
            <person name="Sidebottom C.H."/>
            <person name="Wang X."/>
            <person name="Canaguier A."/>
            <person name="Chauveau A."/>
            <person name="Berard A."/>
            <person name="Deniot G."/>
            <person name="Guan M."/>
            <person name="Liu Z."/>
            <person name="Sun F."/>
            <person name="Lim Y.P."/>
            <person name="Lyons E."/>
            <person name="Town C.D."/>
            <person name="Bancroft I."/>
            <person name="Wang X."/>
            <person name="Meng J."/>
            <person name="Ma J."/>
            <person name="Pires J.C."/>
            <person name="King G.J."/>
            <person name="Brunel D."/>
            <person name="Delourme R."/>
            <person name="Renard M."/>
            <person name="Aury J.M."/>
            <person name="Adams K.L."/>
            <person name="Batley J."/>
            <person name="Snowdon R.J."/>
            <person name="Tost J."/>
            <person name="Edwards D."/>
            <person name="Zhou Y."/>
            <person name="Hua W."/>
            <person name="Sharpe A.G."/>
            <person name="Paterson A.H."/>
            <person name="Guan C."/>
            <person name="Wincker P."/>
        </authorList>
    </citation>
    <scope>NUCLEOTIDE SEQUENCE [LARGE SCALE GENOMIC DNA]</scope>
    <source>
        <strain evidence="2">cv. Darmor-bzh</strain>
    </source>
</reference>
<sequence>MASIFRPSVSLDLRPKVACTNHHSTIERFDFRKNKNLRKDKAQW</sequence>
<evidence type="ECO:0000313" key="2">
    <source>
        <dbReference type="Proteomes" id="UP000028999"/>
    </source>
</evidence>
<name>A0A078IWK9_BRANA</name>
<dbReference type="PaxDb" id="3708-A0A078IWK9"/>
<dbReference type="Proteomes" id="UP000028999">
    <property type="component" value="Unassembled WGS sequence"/>
</dbReference>
<proteinExistence type="predicted"/>